<dbReference type="CDD" id="cd00332">
    <property type="entry name" value="PAL-HAL"/>
    <property type="match status" value="1"/>
</dbReference>
<dbReference type="PANTHER" id="PTHR10362">
    <property type="entry name" value="HISTIDINE AMMONIA-LYASE"/>
    <property type="match status" value="1"/>
</dbReference>
<dbReference type="Pfam" id="PF00221">
    <property type="entry name" value="Lyase_aromatic"/>
    <property type="match status" value="1"/>
</dbReference>
<dbReference type="HOGENOM" id="CLU_014801_4_2_5"/>
<dbReference type="Gene3D" id="1.20.200.10">
    <property type="entry name" value="Fumarase/aspartase (Central domain)"/>
    <property type="match status" value="1"/>
</dbReference>
<evidence type="ECO:0000313" key="1">
    <source>
        <dbReference type="EMBL" id="AJY44915.1"/>
    </source>
</evidence>
<evidence type="ECO:0000313" key="2">
    <source>
        <dbReference type="Proteomes" id="UP000032611"/>
    </source>
</evidence>
<dbReference type="OrthoDB" id="7285062at2"/>
<reference evidence="1 2" key="1">
    <citation type="journal article" date="2015" name="Genome Announc.">
        <title>Complete genome sequence of Martelella endophytica YC6887, which has antifungal activity associated with a halophyte.</title>
        <authorList>
            <person name="Khan A."/>
            <person name="Khan H."/>
            <person name="Chung E.J."/>
            <person name="Hossain M.T."/>
            <person name="Chung Y.R."/>
        </authorList>
    </citation>
    <scope>NUCLEOTIDE SEQUENCE [LARGE SCALE GENOMIC DNA]</scope>
    <source>
        <strain evidence="1">YC6887</strain>
    </source>
</reference>
<keyword evidence="2" id="KW-1185">Reference proteome</keyword>
<gene>
    <name evidence="1" type="ORF">TM49_03180</name>
</gene>
<proteinExistence type="predicted"/>
<dbReference type="GO" id="GO:0016841">
    <property type="term" value="F:ammonia-lyase activity"/>
    <property type="evidence" value="ECO:0007669"/>
    <property type="project" value="UniProtKB-ARBA"/>
</dbReference>
<dbReference type="InterPro" id="IPR001106">
    <property type="entry name" value="Aromatic_Lyase"/>
</dbReference>
<dbReference type="PATRIC" id="fig|1486262.3.peg.648"/>
<protein>
    <submittedName>
        <fullName evidence="1">Histidine ammonia-lyase</fullName>
    </submittedName>
</protein>
<dbReference type="AlphaFoldDB" id="A0A0D5LLV5"/>
<dbReference type="InterPro" id="IPR024083">
    <property type="entry name" value="Fumarase/histidase_N"/>
</dbReference>
<dbReference type="KEGG" id="mey:TM49_03180"/>
<name>A0A0D5LLV5_MAREN</name>
<organism evidence="1 2">
    <name type="scientific">Martelella endophytica</name>
    <dbReference type="NCBI Taxonomy" id="1486262"/>
    <lineage>
        <taxon>Bacteria</taxon>
        <taxon>Pseudomonadati</taxon>
        <taxon>Pseudomonadota</taxon>
        <taxon>Alphaproteobacteria</taxon>
        <taxon>Hyphomicrobiales</taxon>
        <taxon>Aurantimonadaceae</taxon>
        <taxon>Martelella</taxon>
    </lineage>
</organism>
<accession>A0A0D5LLV5</accession>
<dbReference type="SUPFAM" id="SSF48557">
    <property type="entry name" value="L-aspartase-like"/>
    <property type="match status" value="1"/>
</dbReference>
<sequence length="501" mass="52264">MVVSSHLVFGQSAVSHADIIAVARHGARVSLAPELLQALADCRSLIDRAIAEDKPVYGLTTGLGAGVDTRLDVADLVAFQNRVPQARAVGVGAALPAETVRALMAARLAGFTSASSGASPSVAEALAAALNAHFHPVVPALGSIGTADLSPLSAMVRGLMGHGEVALDGDIMEAAEALSKAGLEPLKLGPRDGHALVVGNSLSIGRACLALDDLGRLLDWSFASLALSFEAFRASVTVLDQRALARRPAFGQQEAGERLSALLAGSSLLKEGAARRLQDPLSYRCAPQIWGALVHAFEEAAVATEIELAGAGDNPIVLADEGELIHNGNFDTTAFALSWERLGLAIAQCASATAWRTMKIMSPGISELPRFLTAHGGSRTGFATVQKTVSALEAEIRHLAHPVAFAPIPVADGVEDHASMAPSVIAKTEAMIERFRYLVAIELVATAQAAELRGVESELGAGTAVAYEKVRGQVPPLTEDRAMGPDFQKLSEFIRLNDAGR</sequence>
<keyword evidence="1" id="KW-0456">Lyase</keyword>
<dbReference type="STRING" id="1486262.TM49_03180"/>
<dbReference type="RefSeq" id="WP_045679505.1">
    <property type="nucleotide sequence ID" value="NZ_CP010803.1"/>
</dbReference>
<dbReference type="SMR" id="A0A0D5LLV5"/>
<dbReference type="InterPro" id="IPR008948">
    <property type="entry name" value="L-Aspartase-like"/>
</dbReference>
<dbReference type="Gene3D" id="1.10.275.10">
    <property type="entry name" value="Fumarase/aspartase (N-terminal domain)"/>
    <property type="match status" value="1"/>
</dbReference>
<dbReference type="EMBL" id="CP010803">
    <property type="protein sequence ID" value="AJY44915.1"/>
    <property type="molecule type" value="Genomic_DNA"/>
</dbReference>
<dbReference type="Proteomes" id="UP000032611">
    <property type="component" value="Chromosome"/>
</dbReference>